<dbReference type="GO" id="GO:0009610">
    <property type="term" value="P:response to symbiotic fungus"/>
    <property type="evidence" value="ECO:0007669"/>
    <property type="project" value="UniProtKB-ARBA"/>
</dbReference>
<dbReference type="InterPro" id="IPR000209">
    <property type="entry name" value="Peptidase_S8/S53_dom"/>
</dbReference>
<feature type="active site" description="Charge relay system" evidence="8 9">
    <location>
        <position position="56"/>
    </location>
</feature>
<dbReference type="Proteomes" id="UP001603857">
    <property type="component" value="Unassembled WGS sequence"/>
</dbReference>
<feature type="domain" description="Peptidase S8/S53" evidence="11">
    <location>
        <begin position="48"/>
        <end position="480"/>
    </location>
</feature>
<gene>
    <name evidence="13" type="ORF">Fmac_025704</name>
</gene>
<evidence type="ECO:0000313" key="14">
    <source>
        <dbReference type="Proteomes" id="UP001603857"/>
    </source>
</evidence>
<evidence type="ECO:0000256" key="10">
    <source>
        <dbReference type="SAM" id="SignalP"/>
    </source>
</evidence>
<dbReference type="GO" id="GO:0006508">
    <property type="term" value="P:proteolysis"/>
    <property type="evidence" value="ECO:0007669"/>
    <property type="project" value="UniProtKB-KW"/>
</dbReference>
<comment type="caution">
    <text evidence="13">The sequence shown here is derived from an EMBL/GenBank/DDBJ whole genome shotgun (WGS) entry which is preliminary data.</text>
</comment>
<dbReference type="InterPro" id="IPR034197">
    <property type="entry name" value="Peptidases_S8_3"/>
</dbReference>
<dbReference type="Gene3D" id="3.40.50.200">
    <property type="entry name" value="Peptidase S8/S53 domain"/>
    <property type="match status" value="1"/>
</dbReference>
<dbReference type="InterPro" id="IPR023828">
    <property type="entry name" value="Peptidase_S8_Ser-AS"/>
</dbReference>
<evidence type="ECO:0000256" key="6">
    <source>
        <dbReference type="ARBA" id="ARBA00022801"/>
    </source>
</evidence>
<dbReference type="AlphaFoldDB" id="A0ABD1LT65"/>
<feature type="signal peptide" evidence="10">
    <location>
        <begin position="1"/>
        <end position="17"/>
    </location>
</feature>
<reference evidence="13 14" key="1">
    <citation type="submission" date="2024-08" db="EMBL/GenBank/DDBJ databases">
        <title>Insights into the chromosomal genome structure of Flemingia macrophylla.</title>
        <authorList>
            <person name="Ding Y."/>
            <person name="Zhao Y."/>
            <person name="Bi W."/>
            <person name="Wu M."/>
            <person name="Zhao G."/>
            <person name="Gong Y."/>
            <person name="Li W."/>
            <person name="Zhang P."/>
        </authorList>
    </citation>
    <scope>NUCLEOTIDE SEQUENCE [LARGE SCALE GENOMIC DNA]</scope>
    <source>
        <strain evidence="13">DYQJB</strain>
        <tissue evidence="13">Leaf</tissue>
    </source>
</reference>
<dbReference type="GO" id="GO:0009609">
    <property type="term" value="P:response to symbiotic bacterium"/>
    <property type="evidence" value="ECO:0007669"/>
    <property type="project" value="UniProtKB-ARBA"/>
</dbReference>
<dbReference type="CDD" id="cd02120">
    <property type="entry name" value="PA_subtilisin_like"/>
    <property type="match status" value="1"/>
</dbReference>
<dbReference type="InterPro" id="IPR036852">
    <property type="entry name" value="Peptidase_S8/S53_dom_sf"/>
</dbReference>
<evidence type="ECO:0000256" key="2">
    <source>
        <dbReference type="ARBA" id="ARBA00011073"/>
    </source>
</evidence>
<feature type="active site" description="Charge relay system" evidence="8 9">
    <location>
        <position position="438"/>
    </location>
</feature>
<keyword evidence="4 9" id="KW-0645">Protease</keyword>
<keyword evidence="5 10" id="KW-0732">Signal</keyword>
<dbReference type="InterPro" id="IPR041469">
    <property type="entry name" value="Subtilisin-like_FN3"/>
</dbReference>
<dbReference type="Gene3D" id="2.60.40.2310">
    <property type="match status" value="1"/>
</dbReference>
<evidence type="ECO:0000259" key="11">
    <source>
        <dbReference type="Pfam" id="PF00082"/>
    </source>
</evidence>
<keyword evidence="6 9" id="KW-0378">Hydrolase</keyword>
<dbReference type="EMBL" id="JBGMDY010000008">
    <property type="protein sequence ID" value="KAL2326646.1"/>
    <property type="molecule type" value="Genomic_DNA"/>
</dbReference>
<keyword evidence="3" id="KW-0964">Secreted</keyword>
<evidence type="ECO:0000256" key="1">
    <source>
        <dbReference type="ARBA" id="ARBA00004613"/>
    </source>
</evidence>
<evidence type="ECO:0000256" key="5">
    <source>
        <dbReference type="ARBA" id="ARBA00022729"/>
    </source>
</evidence>
<comment type="subcellular location">
    <subcellularLocation>
        <location evidence="1">Secreted</location>
    </subcellularLocation>
</comment>
<dbReference type="InterPro" id="IPR022398">
    <property type="entry name" value="Peptidase_S8_His-AS"/>
</dbReference>
<comment type="similarity">
    <text evidence="2 9">Belongs to the peptidase S8 family.</text>
</comment>
<feature type="active site" description="Charge relay system" evidence="8 9">
    <location>
        <position position="117"/>
    </location>
</feature>
<evidence type="ECO:0008006" key="15">
    <source>
        <dbReference type="Google" id="ProtNLM"/>
    </source>
</evidence>
<evidence type="ECO:0000256" key="8">
    <source>
        <dbReference type="PIRSR" id="PIRSR615500-1"/>
    </source>
</evidence>
<dbReference type="PROSITE" id="PS00138">
    <property type="entry name" value="SUBTILASE_SER"/>
    <property type="match status" value="1"/>
</dbReference>
<evidence type="ECO:0000256" key="7">
    <source>
        <dbReference type="ARBA" id="ARBA00022825"/>
    </source>
</evidence>
<dbReference type="PANTHER" id="PTHR10795">
    <property type="entry name" value="PROPROTEIN CONVERTASE SUBTILISIN/KEXIN"/>
    <property type="match status" value="1"/>
</dbReference>
<proteinExistence type="inferred from homology"/>
<evidence type="ECO:0000259" key="12">
    <source>
        <dbReference type="Pfam" id="PF17766"/>
    </source>
</evidence>
<sequence>MIFLYIFLCSGLEGVVSVFENRKSVLQTTKSWDFIGFPQNVKRSSIESDIIVGVIDSGIWPESDSFSDKGFGPPPRKWKGTCHNFTCNNKIIGAKYFCIGDSCGKDDIISPRDSEGHGTHCASIAAGNLIESASFFGLGKGTARGGVPSARVAVYKTCWSSGCVYADILKAFDEAIADGVDIISLSQGSDGEFPNYFEDTYAIGAFHAMKKGILTSQAAGNSGPDLYTITNNAPWLLSVAASTIDRKFLTRVQLGDGTVYEGVSVNSFDQNNTSYPLIYAGDAPNITGGYNSSVTRFCQESSIDEDLVKGKIILCNDFPRGTFTERLISKVAGILVGSPLPKDVADIFALPAVSLSQKDGTLIQSYISLTSHEGKDSLAPYIASFSSRGPNAITADILMPDLAAPGVNILAAWSPIGSVSGVKGDKRKVNYHIMYGTSMACPHVTAAAAYIKSFHPDWSPAAIKSALMTTGNECGWNNLVHPLNNSTPMSVTRNPEAEFAFGAGQIDPVKVVNPGLVYDANEIDYVKFLYGQGYDTKKIRTITADNSNCTQDNIGTVWDLNLPSFTVYMNTSTFFTRVFHRTVTNVGSATSEYRARVTTPPSLINFKVEPDVLSFSSVGQKKSFTRTIEGRTNVGIVSSSLIWDDGTFQLGFADED</sequence>
<accession>A0ABD1LT65</accession>
<dbReference type="CDD" id="cd04852">
    <property type="entry name" value="Peptidases_S8_3"/>
    <property type="match status" value="1"/>
</dbReference>
<organism evidence="13 14">
    <name type="scientific">Flemingia macrophylla</name>
    <dbReference type="NCBI Taxonomy" id="520843"/>
    <lineage>
        <taxon>Eukaryota</taxon>
        <taxon>Viridiplantae</taxon>
        <taxon>Streptophyta</taxon>
        <taxon>Embryophyta</taxon>
        <taxon>Tracheophyta</taxon>
        <taxon>Spermatophyta</taxon>
        <taxon>Magnoliopsida</taxon>
        <taxon>eudicotyledons</taxon>
        <taxon>Gunneridae</taxon>
        <taxon>Pentapetalae</taxon>
        <taxon>rosids</taxon>
        <taxon>fabids</taxon>
        <taxon>Fabales</taxon>
        <taxon>Fabaceae</taxon>
        <taxon>Papilionoideae</taxon>
        <taxon>50 kb inversion clade</taxon>
        <taxon>NPAAA clade</taxon>
        <taxon>indigoferoid/millettioid clade</taxon>
        <taxon>Phaseoleae</taxon>
        <taxon>Flemingia</taxon>
    </lineage>
</organism>
<dbReference type="InterPro" id="IPR015500">
    <property type="entry name" value="Peptidase_S8_subtilisin-rel"/>
</dbReference>
<evidence type="ECO:0000256" key="4">
    <source>
        <dbReference type="ARBA" id="ARBA00022670"/>
    </source>
</evidence>
<dbReference type="PRINTS" id="PR00723">
    <property type="entry name" value="SUBTILISIN"/>
</dbReference>
<dbReference type="FunFam" id="3.40.50.200:FF:000006">
    <property type="entry name" value="Subtilisin-like protease SBT1.5"/>
    <property type="match status" value="1"/>
</dbReference>
<dbReference type="Pfam" id="PF17766">
    <property type="entry name" value="fn3_6"/>
    <property type="match status" value="1"/>
</dbReference>
<evidence type="ECO:0000256" key="9">
    <source>
        <dbReference type="PROSITE-ProRule" id="PRU01240"/>
    </source>
</evidence>
<keyword evidence="14" id="KW-1185">Reference proteome</keyword>
<dbReference type="InterPro" id="IPR045051">
    <property type="entry name" value="SBT"/>
</dbReference>
<evidence type="ECO:0000313" key="13">
    <source>
        <dbReference type="EMBL" id="KAL2326646.1"/>
    </source>
</evidence>
<dbReference type="Pfam" id="PF00082">
    <property type="entry name" value="Peptidase_S8"/>
    <property type="match status" value="1"/>
</dbReference>
<feature type="chain" id="PRO_5044850426" description="Cucumisin" evidence="10">
    <location>
        <begin position="18"/>
        <end position="656"/>
    </location>
</feature>
<dbReference type="PROSITE" id="PS00137">
    <property type="entry name" value="SUBTILASE_HIS"/>
    <property type="match status" value="1"/>
</dbReference>
<dbReference type="GO" id="GO:0004252">
    <property type="term" value="F:serine-type endopeptidase activity"/>
    <property type="evidence" value="ECO:0007669"/>
    <property type="project" value="UniProtKB-UniRule"/>
</dbReference>
<dbReference type="PROSITE" id="PS51892">
    <property type="entry name" value="SUBTILASE"/>
    <property type="match status" value="1"/>
</dbReference>
<dbReference type="GO" id="GO:0005576">
    <property type="term" value="C:extracellular region"/>
    <property type="evidence" value="ECO:0007669"/>
    <property type="project" value="UniProtKB-SubCell"/>
</dbReference>
<dbReference type="Gene3D" id="3.50.30.30">
    <property type="match status" value="1"/>
</dbReference>
<keyword evidence="7 9" id="KW-0720">Serine protease</keyword>
<protein>
    <recommendedName>
        <fullName evidence="15">Cucumisin</fullName>
    </recommendedName>
</protein>
<evidence type="ECO:0000256" key="3">
    <source>
        <dbReference type="ARBA" id="ARBA00022525"/>
    </source>
</evidence>
<dbReference type="SUPFAM" id="SSF52743">
    <property type="entry name" value="Subtilisin-like"/>
    <property type="match status" value="1"/>
</dbReference>
<name>A0ABD1LT65_9FABA</name>
<feature type="domain" description="Subtilisin-like protease fibronectin type-III" evidence="12">
    <location>
        <begin position="559"/>
        <end position="648"/>
    </location>
</feature>